<dbReference type="GeneID" id="97422992"/>
<dbReference type="EMBL" id="JAVDWN010000007">
    <property type="protein sequence ID" value="MDR7164312.1"/>
    <property type="molecule type" value="Genomic_DNA"/>
</dbReference>
<organism evidence="1 2">
    <name type="scientific">Pseudarthrobacter oxydans</name>
    <name type="common">Arthrobacter oxydans</name>
    <dbReference type="NCBI Taxonomy" id="1671"/>
    <lineage>
        <taxon>Bacteria</taxon>
        <taxon>Bacillati</taxon>
        <taxon>Actinomycetota</taxon>
        <taxon>Actinomycetes</taxon>
        <taxon>Micrococcales</taxon>
        <taxon>Micrococcaceae</taxon>
        <taxon>Pseudarthrobacter</taxon>
    </lineage>
</organism>
<name>A0AAW8NDR4_PSEOX</name>
<accession>A0AAW8NDR4</accession>
<reference evidence="1" key="1">
    <citation type="submission" date="2023-07" db="EMBL/GenBank/DDBJ databases">
        <title>Sorghum-associated microbial communities from plants grown in Nebraska, USA.</title>
        <authorList>
            <person name="Schachtman D."/>
        </authorList>
    </citation>
    <scope>NUCLEOTIDE SEQUENCE</scope>
    <source>
        <strain evidence="1">BE261</strain>
    </source>
</reference>
<dbReference type="Proteomes" id="UP001262032">
    <property type="component" value="Unassembled WGS sequence"/>
</dbReference>
<evidence type="ECO:0000313" key="2">
    <source>
        <dbReference type="Proteomes" id="UP001262032"/>
    </source>
</evidence>
<dbReference type="AlphaFoldDB" id="A0AAW8NDR4"/>
<dbReference type="RefSeq" id="WP_310112578.1">
    <property type="nucleotide sequence ID" value="NZ_JAVDTN010000008.1"/>
</dbReference>
<sequence>MDSSSGRDILLVRDIGVMCPQVGSCDSLHHGCAQSIGAQPGRVNGEHLPIELHNGADAGLPAQEFCQIVMVAANKQADFITQSHLPAVAGNLGLGVGIDIDPVRQLRRTNRSQILPCAVRQKKSQTPDNISGVNSTVMFVRSVLHQQAPPGLVRARTGAAQKCGHRYSSWIPQRHVIELAGLEVSLIVSHFAWGEAGSAPKVLVLYLAWLYFPAACPGVALAGADEGSRGWTGVLLHEADDGGTRLLLRTRTGPGRPAGLRFMDFLLQPGYLVMDRAMLLGIKQRAERQAKKDQAFAESPLS</sequence>
<evidence type="ECO:0000313" key="1">
    <source>
        <dbReference type="EMBL" id="MDR7164312.1"/>
    </source>
</evidence>
<gene>
    <name evidence="1" type="ORF">J2X12_002341</name>
</gene>
<protein>
    <submittedName>
        <fullName evidence="1">Uncharacterized protein</fullName>
    </submittedName>
</protein>
<proteinExistence type="predicted"/>
<comment type="caution">
    <text evidence="1">The sequence shown here is derived from an EMBL/GenBank/DDBJ whole genome shotgun (WGS) entry which is preliminary data.</text>
</comment>